<evidence type="ECO:0000313" key="5">
    <source>
        <dbReference type="EMBL" id="GLS89810.1"/>
    </source>
</evidence>
<dbReference type="InterPro" id="IPR029001">
    <property type="entry name" value="ITPase-like_fam"/>
</dbReference>
<dbReference type="Pfam" id="PF02545">
    <property type="entry name" value="Maf"/>
    <property type="match status" value="1"/>
</dbReference>
<comment type="catalytic activity">
    <reaction evidence="4">
        <text>UTP + H2O = UMP + diphosphate + H(+)</text>
        <dbReference type="Rhea" id="RHEA:29395"/>
        <dbReference type="ChEBI" id="CHEBI:15377"/>
        <dbReference type="ChEBI" id="CHEBI:15378"/>
        <dbReference type="ChEBI" id="CHEBI:33019"/>
        <dbReference type="ChEBI" id="CHEBI:46398"/>
        <dbReference type="ChEBI" id="CHEBI:57865"/>
        <dbReference type="EC" id="3.6.1.9"/>
    </reaction>
</comment>
<name>A0ABQ6DXV0_9GAMM</name>
<gene>
    <name evidence="5" type="primary">yceF_2</name>
    <name evidence="5" type="ORF">GCM10007916_08770</name>
</gene>
<feature type="site" description="Important for substrate specificity" evidence="4">
    <location>
        <position position="159"/>
    </location>
</feature>
<comment type="caution">
    <text evidence="5">The sequence shown here is derived from an EMBL/GenBank/DDBJ whole genome shotgun (WGS) entry which is preliminary data.</text>
</comment>
<sequence length="199" mass="21822">MGSNMLDPMIYLSSNSPRRAELLTQIGVSYTRVKGDVEECLQVGENAPQYVTRLALQKAQAGFLNSPQDKPVLGADTIVVSNQHILEKPRNQAHAKQMMQLLSNTTHQVFTAIALVDKTHKKQCLVTTSVTFKKLSEQEITDYWNSGEPADKAGGYGIQGLGGKFVTNISGSYSAVVGLPLYETDQLIKEFLKESPYVG</sequence>
<protein>
    <recommendedName>
        <fullName evidence="4">dTTP/UTP pyrophosphatase</fullName>
        <shortName evidence="4">dTTPase/UTPase</shortName>
        <ecNumber evidence="4">3.6.1.9</ecNumber>
    </recommendedName>
    <alternativeName>
        <fullName evidence="4">Nucleoside triphosphate pyrophosphatase</fullName>
    </alternativeName>
    <alternativeName>
        <fullName evidence="4">Nucleotide pyrophosphatase</fullName>
        <shortName evidence="4">Nucleotide PPase</shortName>
    </alternativeName>
</protein>
<feature type="site" description="Important for substrate specificity" evidence="4">
    <location>
        <position position="77"/>
    </location>
</feature>
<dbReference type="Proteomes" id="UP001157353">
    <property type="component" value="Unassembled WGS sequence"/>
</dbReference>
<evidence type="ECO:0000256" key="2">
    <source>
        <dbReference type="ARBA" id="ARBA00022801"/>
    </source>
</evidence>
<dbReference type="Gene3D" id="3.90.950.10">
    <property type="match status" value="1"/>
</dbReference>
<dbReference type="PANTHER" id="PTHR43213">
    <property type="entry name" value="BIFUNCTIONAL DTTP/UTP PYROPHOSPHATASE/METHYLTRANSFERASE PROTEIN-RELATED"/>
    <property type="match status" value="1"/>
</dbReference>
<keyword evidence="4" id="KW-0963">Cytoplasm</keyword>
<comment type="subcellular location">
    <subcellularLocation>
        <location evidence="4">Cytoplasm</location>
    </subcellularLocation>
</comment>
<organism evidence="5 6">
    <name type="scientific">Psychromonas marina</name>
    <dbReference type="NCBI Taxonomy" id="88364"/>
    <lineage>
        <taxon>Bacteria</taxon>
        <taxon>Pseudomonadati</taxon>
        <taxon>Pseudomonadota</taxon>
        <taxon>Gammaproteobacteria</taxon>
        <taxon>Alteromonadales</taxon>
        <taxon>Psychromonadaceae</taxon>
        <taxon>Psychromonas</taxon>
    </lineage>
</organism>
<feature type="site" description="Important for substrate specificity" evidence="4">
    <location>
        <position position="18"/>
    </location>
</feature>
<accession>A0ABQ6DXV0</accession>
<keyword evidence="6" id="KW-1185">Reference proteome</keyword>
<dbReference type="CDD" id="cd00555">
    <property type="entry name" value="Maf"/>
    <property type="match status" value="1"/>
</dbReference>
<dbReference type="SUPFAM" id="SSF52972">
    <property type="entry name" value="ITPase-like"/>
    <property type="match status" value="1"/>
</dbReference>
<keyword evidence="2 4" id="KW-0378">Hydrolase</keyword>
<dbReference type="PANTHER" id="PTHR43213:SF5">
    <property type="entry name" value="BIFUNCTIONAL DTTP_UTP PYROPHOSPHATASE_METHYLTRANSFERASE PROTEIN-RELATED"/>
    <property type="match status" value="1"/>
</dbReference>
<dbReference type="HAMAP" id="MF_00528">
    <property type="entry name" value="Maf"/>
    <property type="match status" value="1"/>
</dbReference>
<comment type="catalytic activity">
    <reaction evidence="4">
        <text>dTTP + H2O = dTMP + diphosphate + H(+)</text>
        <dbReference type="Rhea" id="RHEA:28534"/>
        <dbReference type="ChEBI" id="CHEBI:15377"/>
        <dbReference type="ChEBI" id="CHEBI:15378"/>
        <dbReference type="ChEBI" id="CHEBI:33019"/>
        <dbReference type="ChEBI" id="CHEBI:37568"/>
        <dbReference type="ChEBI" id="CHEBI:63528"/>
        <dbReference type="EC" id="3.6.1.9"/>
    </reaction>
</comment>
<keyword evidence="3 4" id="KW-0546">Nucleotide metabolism</keyword>
<evidence type="ECO:0000256" key="4">
    <source>
        <dbReference type="HAMAP-Rule" id="MF_00528"/>
    </source>
</evidence>
<feature type="active site" description="Proton acceptor" evidence="4">
    <location>
        <position position="76"/>
    </location>
</feature>
<dbReference type="EMBL" id="BSPQ01000002">
    <property type="protein sequence ID" value="GLS89810.1"/>
    <property type="molecule type" value="Genomic_DNA"/>
</dbReference>
<reference evidence="6" key="1">
    <citation type="journal article" date="2019" name="Int. J. Syst. Evol. Microbiol.">
        <title>The Global Catalogue of Microorganisms (GCM) 10K type strain sequencing project: providing services to taxonomists for standard genome sequencing and annotation.</title>
        <authorList>
            <consortium name="The Broad Institute Genomics Platform"/>
            <consortium name="The Broad Institute Genome Sequencing Center for Infectious Disease"/>
            <person name="Wu L."/>
            <person name="Ma J."/>
        </authorList>
    </citation>
    <scope>NUCLEOTIDE SEQUENCE [LARGE SCALE GENOMIC DNA]</scope>
    <source>
        <strain evidence="6">NBRC 103166</strain>
    </source>
</reference>
<dbReference type="InterPro" id="IPR003697">
    <property type="entry name" value="Maf-like"/>
</dbReference>
<evidence type="ECO:0000313" key="6">
    <source>
        <dbReference type="Proteomes" id="UP001157353"/>
    </source>
</evidence>
<comment type="function">
    <text evidence="4">Nucleoside triphosphate pyrophosphatase that hydrolyzes dTTP and UTP. May have a dual role in cell division arrest and in preventing the incorporation of modified nucleotides into cellular nucleic acids.</text>
</comment>
<comment type="similarity">
    <text evidence="4">Belongs to the Maf family. YhdE subfamily.</text>
</comment>
<dbReference type="EC" id="3.6.1.9" evidence="4"/>
<evidence type="ECO:0000256" key="1">
    <source>
        <dbReference type="ARBA" id="ARBA00001968"/>
    </source>
</evidence>
<dbReference type="PIRSF" id="PIRSF006305">
    <property type="entry name" value="Maf"/>
    <property type="match status" value="1"/>
</dbReference>
<dbReference type="NCBIfam" id="TIGR00172">
    <property type="entry name" value="maf"/>
    <property type="match status" value="1"/>
</dbReference>
<proteinExistence type="inferred from homology"/>
<comment type="cofactor">
    <cofactor evidence="1 4">
        <name>a divalent metal cation</name>
        <dbReference type="ChEBI" id="CHEBI:60240"/>
    </cofactor>
</comment>
<evidence type="ECO:0000256" key="3">
    <source>
        <dbReference type="ARBA" id="ARBA00023080"/>
    </source>
</evidence>
<comment type="caution">
    <text evidence="4">Lacks conserved residue(s) required for the propagation of feature annotation.</text>
</comment>